<accession>W7YCC8</accession>
<sequence length="645" mass="74481">MIRTNLILLISSILISANTFAQSTHPLVNIGDHHYSIEEFDFIYNKNNSFSHKPISPKEYLDLFVNYKLKVLEACDQGLDTLPSFTKEFNYYKDELAKPYLTDKNITDQLVKEAYQRLKTEVNASHILVKLPSSPSPEDTLKAYQKISSIVKKYKAGEDFNQLARQYSEDPSAYQNEGKLGYFNGFMMVYPFESAAYNTAVGEISPIVRTAFGYHIIKVHDKRANRGELRTAHIMQIFPSNAPQDVIAEKKAKIDSIYQLLQKGADFGTLARQFSEDKNSANNNGELPWFGTGRMIPEFSEPAFQLDSIGSISKVIQSPYGFHIIKLLEKRGLQPFEKEEEKIRQKIAKDERAYQGKKAVINRLKKEYNYQQNDALLRQIKQKASNQQLSNDDFFYEFENSNNNIASMKGWTFKASDLIEKLKENKQFTQSQRNRLFDKLSQSIIEDEIISFEKSRLEDKYPAYRYLVNEYHDGLLIFEISQREIWNKAIRDSTGIEAYYAAHKSNYFHPETMKGILLLTNDKKIWKAAKKSMASHSISADSLKQLYPHAKIIEGSFAKGEYKALDKQLWNEKKSTGKVDPHYKYLWGAGKKTARIPKELEETRGQVIADYQNQIEKEWLSRLRNKFAPTVNKKALKFSKKAAKK</sequence>
<dbReference type="InterPro" id="IPR046357">
    <property type="entry name" value="PPIase_dom_sf"/>
</dbReference>
<dbReference type="STRING" id="869213.GCA_000517085_01913"/>
<dbReference type="InterPro" id="IPR000297">
    <property type="entry name" value="PPIase_PpiC"/>
</dbReference>
<organism evidence="4 5">
    <name type="scientific">Saccharicrinis fermentans DSM 9555 = JCM 21142</name>
    <dbReference type="NCBI Taxonomy" id="869213"/>
    <lineage>
        <taxon>Bacteria</taxon>
        <taxon>Pseudomonadati</taxon>
        <taxon>Bacteroidota</taxon>
        <taxon>Bacteroidia</taxon>
        <taxon>Marinilabiliales</taxon>
        <taxon>Marinilabiliaceae</taxon>
        <taxon>Saccharicrinis</taxon>
    </lineage>
</organism>
<evidence type="ECO:0000256" key="1">
    <source>
        <dbReference type="PROSITE-ProRule" id="PRU00278"/>
    </source>
</evidence>
<dbReference type="GO" id="GO:0003755">
    <property type="term" value="F:peptidyl-prolyl cis-trans isomerase activity"/>
    <property type="evidence" value="ECO:0007669"/>
    <property type="project" value="UniProtKB-KW"/>
</dbReference>
<dbReference type="EMBL" id="BAMD01000069">
    <property type="protein sequence ID" value="GAF05123.1"/>
    <property type="molecule type" value="Genomic_DNA"/>
</dbReference>
<dbReference type="OrthoDB" id="14196at2"/>
<dbReference type="eggNOG" id="COG0760">
    <property type="taxonomic scope" value="Bacteria"/>
</dbReference>
<name>W7YCC8_9BACT</name>
<dbReference type="RefSeq" id="WP_052343122.1">
    <property type="nucleotide sequence ID" value="NZ_BAMD01000069.1"/>
</dbReference>
<dbReference type="PANTHER" id="PTHR47245:SF2">
    <property type="entry name" value="PEPTIDYL-PROLYL CIS-TRANS ISOMERASE HP_0175-RELATED"/>
    <property type="match status" value="1"/>
</dbReference>
<protein>
    <submittedName>
        <fullName evidence="4">Peptidyl-prolyl cis-trans isomerase SurA</fullName>
    </submittedName>
</protein>
<keyword evidence="2" id="KW-0732">Signal</keyword>
<gene>
    <name evidence="4" type="ORF">JCM21142_93847</name>
</gene>
<evidence type="ECO:0000256" key="2">
    <source>
        <dbReference type="SAM" id="SignalP"/>
    </source>
</evidence>
<dbReference type="Proteomes" id="UP000019402">
    <property type="component" value="Unassembled WGS sequence"/>
</dbReference>
<dbReference type="AlphaFoldDB" id="W7YCC8"/>
<dbReference type="InterPro" id="IPR050245">
    <property type="entry name" value="PrsA_foldase"/>
</dbReference>
<dbReference type="Pfam" id="PF13616">
    <property type="entry name" value="Rotamase_3"/>
    <property type="match status" value="2"/>
</dbReference>
<dbReference type="PANTHER" id="PTHR47245">
    <property type="entry name" value="PEPTIDYLPROLYL ISOMERASE"/>
    <property type="match status" value="1"/>
</dbReference>
<feature type="domain" description="PpiC" evidence="3">
    <location>
        <begin position="119"/>
        <end position="221"/>
    </location>
</feature>
<feature type="signal peptide" evidence="2">
    <location>
        <begin position="1"/>
        <end position="21"/>
    </location>
</feature>
<proteinExistence type="predicted"/>
<evidence type="ECO:0000313" key="5">
    <source>
        <dbReference type="Proteomes" id="UP000019402"/>
    </source>
</evidence>
<evidence type="ECO:0000259" key="3">
    <source>
        <dbReference type="PROSITE" id="PS50198"/>
    </source>
</evidence>
<keyword evidence="1" id="KW-0697">Rotamase</keyword>
<comment type="caution">
    <text evidence="4">The sequence shown here is derived from an EMBL/GenBank/DDBJ whole genome shotgun (WGS) entry which is preliminary data.</text>
</comment>
<dbReference type="SUPFAM" id="SSF54534">
    <property type="entry name" value="FKBP-like"/>
    <property type="match status" value="2"/>
</dbReference>
<reference evidence="4 5" key="1">
    <citation type="journal article" date="2014" name="Genome Announc.">
        <title>Draft Genome Sequence of Cytophaga fermentans JCM 21142T, a Facultative Anaerobe Isolated from Marine Mud.</title>
        <authorList>
            <person name="Starns D."/>
            <person name="Oshima K."/>
            <person name="Suda W."/>
            <person name="Iino T."/>
            <person name="Yuki M."/>
            <person name="Inoue J."/>
            <person name="Kitamura K."/>
            <person name="Iida T."/>
            <person name="Darby A."/>
            <person name="Hattori M."/>
            <person name="Ohkuma M."/>
        </authorList>
    </citation>
    <scope>NUCLEOTIDE SEQUENCE [LARGE SCALE GENOMIC DNA]</scope>
    <source>
        <strain evidence="4 5">JCM 21142</strain>
    </source>
</reference>
<dbReference type="PROSITE" id="PS50198">
    <property type="entry name" value="PPIC_PPIASE_2"/>
    <property type="match status" value="2"/>
</dbReference>
<keyword evidence="1 4" id="KW-0413">Isomerase</keyword>
<dbReference type="Gene3D" id="3.10.50.40">
    <property type="match status" value="2"/>
</dbReference>
<evidence type="ECO:0000313" key="4">
    <source>
        <dbReference type="EMBL" id="GAF05123.1"/>
    </source>
</evidence>
<keyword evidence="5" id="KW-1185">Reference proteome</keyword>
<feature type="chain" id="PRO_5004904122" evidence="2">
    <location>
        <begin position="22"/>
        <end position="645"/>
    </location>
</feature>
<feature type="domain" description="PpiC" evidence="3">
    <location>
        <begin position="226"/>
        <end position="329"/>
    </location>
</feature>